<gene>
    <name evidence="1" type="ORF">L207DRAFT_515894</name>
</gene>
<sequence length="267" mass="29743">MSTSEQEEVLAAVKGFLASISNKKPPFAAALNFVLPDSYAALSHPEGLIQCKLGELISRLEEDISKIYESGAKSVEVSLFEPGPDVWVGGRFAAFWAGYSFKVDGEEKKRGVNAFTLFKREDGWKIGGLADTQWEASEAPPQFVNEVTSEMMAPNLDLCVLLNDEKWDQVIELMLPGGGATYQRFPHTLLTPYWPEFFSKMREMLEKSSGYVEQKLMDWDGRSAGELGLVWTPFTVTVDGDLKVVGYNIFTMLKRDGKWLISGCQDG</sequence>
<name>A0A2J6RCD2_HYAVF</name>
<proteinExistence type="predicted"/>
<evidence type="ECO:0008006" key="3">
    <source>
        <dbReference type="Google" id="ProtNLM"/>
    </source>
</evidence>
<protein>
    <recommendedName>
        <fullName evidence="3">SnoaL-like domain-containing protein</fullName>
    </recommendedName>
</protein>
<reference evidence="1 2" key="1">
    <citation type="submission" date="2016-04" db="EMBL/GenBank/DDBJ databases">
        <title>A degradative enzymes factory behind the ericoid mycorrhizal symbiosis.</title>
        <authorList>
            <consortium name="DOE Joint Genome Institute"/>
            <person name="Martino E."/>
            <person name="Morin E."/>
            <person name="Grelet G."/>
            <person name="Kuo A."/>
            <person name="Kohler A."/>
            <person name="Daghino S."/>
            <person name="Barry K."/>
            <person name="Choi C."/>
            <person name="Cichocki N."/>
            <person name="Clum A."/>
            <person name="Copeland A."/>
            <person name="Hainaut M."/>
            <person name="Haridas S."/>
            <person name="Labutti K."/>
            <person name="Lindquist E."/>
            <person name="Lipzen A."/>
            <person name="Khouja H.-R."/>
            <person name="Murat C."/>
            <person name="Ohm R."/>
            <person name="Olson A."/>
            <person name="Spatafora J."/>
            <person name="Veneault-Fourrey C."/>
            <person name="Henrissat B."/>
            <person name="Grigoriev I."/>
            <person name="Martin F."/>
            <person name="Perotto S."/>
        </authorList>
    </citation>
    <scope>NUCLEOTIDE SEQUENCE [LARGE SCALE GENOMIC DNA]</scope>
    <source>
        <strain evidence="1 2">F</strain>
    </source>
</reference>
<dbReference type="AlphaFoldDB" id="A0A2J6RCD2"/>
<evidence type="ECO:0000313" key="2">
    <source>
        <dbReference type="Proteomes" id="UP000235786"/>
    </source>
</evidence>
<dbReference type="EMBL" id="KZ613951">
    <property type="protein sequence ID" value="PMD36171.1"/>
    <property type="molecule type" value="Genomic_DNA"/>
</dbReference>
<dbReference type="OrthoDB" id="2896390at2759"/>
<accession>A0A2J6RCD2</accession>
<dbReference type="Proteomes" id="UP000235786">
    <property type="component" value="Unassembled WGS sequence"/>
</dbReference>
<keyword evidence="2" id="KW-1185">Reference proteome</keyword>
<organism evidence="1 2">
    <name type="scientific">Hyaloscypha variabilis (strain UAMH 11265 / GT02V1 / F)</name>
    <name type="common">Meliniomyces variabilis</name>
    <dbReference type="NCBI Taxonomy" id="1149755"/>
    <lineage>
        <taxon>Eukaryota</taxon>
        <taxon>Fungi</taxon>
        <taxon>Dikarya</taxon>
        <taxon>Ascomycota</taxon>
        <taxon>Pezizomycotina</taxon>
        <taxon>Leotiomycetes</taxon>
        <taxon>Helotiales</taxon>
        <taxon>Hyaloscyphaceae</taxon>
        <taxon>Hyaloscypha</taxon>
        <taxon>Hyaloscypha variabilis</taxon>
    </lineage>
</organism>
<evidence type="ECO:0000313" key="1">
    <source>
        <dbReference type="EMBL" id="PMD36171.1"/>
    </source>
</evidence>